<feature type="region of interest" description="Disordered" evidence="1">
    <location>
        <begin position="971"/>
        <end position="999"/>
    </location>
</feature>
<organism evidence="2 3">
    <name type="scientific">Chrysochromulina tobinii</name>
    <dbReference type="NCBI Taxonomy" id="1460289"/>
    <lineage>
        <taxon>Eukaryota</taxon>
        <taxon>Haptista</taxon>
        <taxon>Haptophyta</taxon>
        <taxon>Prymnesiophyceae</taxon>
        <taxon>Prymnesiales</taxon>
        <taxon>Chrysochromulinaceae</taxon>
        <taxon>Chrysochromulina</taxon>
    </lineage>
</organism>
<accession>A0A0M0JLQ5</accession>
<dbReference type="SUPFAM" id="SSF49879">
    <property type="entry name" value="SMAD/FHA domain"/>
    <property type="match status" value="1"/>
</dbReference>
<evidence type="ECO:0000256" key="1">
    <source>
        <dbReference type="SAM" id="MobiDB-lite"/>
    </source>
</evidence>
<evidence type="ECO:0000313" key="3">
    <source>
        <dbReference type="Proteomes" id="UP000037460"/>
    </source>
</evidence>
<dbReference type="Gene3D" id="2.60.200.20">
    <property type="match status" value="1"/>
</dbReference>
<dbReference type="EMBL" id="JWZX01002709">
    <property type="protein sequence ID" value="KOO27489.1"/>
    <property type="molecule type" value="Genomic_DNA"/>
</dbReference>
<sequence>EEESPGDFEWQCRLCFGCLGGGERVDAHGSLSIPSLREGLALGSSLSAVAGAVPLLARREAHRVAWGAPNTALLQLLRETLEGRAALVALAALSPATALASEAVSALRFLTALKGLPLAPRPQAPRLAPRPQRPAAWSAVARASRRVDALHTQLNSHVAASDAPNKGGVYVPMTAPTAKAAPKAAPRGGGAQGGAQVTGADSSARHDAADERPGAQDDARRDTADERVQVDAVSLLAVREELKALAALWAYERRPPELKFRQTAAFAQRASLRVRWQGLPTEALDAAFGRPAIDVHMKRQPPSSIMHAHDDHAHLLDLPAAATGALLFWCYGGPSIRLPLPLPGHRVWLRGADLSAARLGGGAGGGGVGGGGGGGGDCFGGCMSSPAGTGTLSDEALVNSRAVNSRAAFDAAATFDPANDESFWLCGQGIADPHAVLAVSSQGAVQLEALHDGTLCMLNGDLLHAGSSFTLHHGDRLVIGSERLFLGGAVTGAPSSHSPGCGGGGAVSGATAGSSNGSNGFAFRLEAQSHLQHAEMELLDATGTRLHELHRLRRAGMVVRTAWRRAGGSLFTPGGSLFTPGGSLFTPGGSLFTPAPPGGSSPGGSSPARPPDSPFTPHNAGAHSHSPEQLGASSHRNGPLFTGRAMARSPELLPQPRSPLLPLPTHWNHAHGGVEMIDAAISARPLEEAAMLQHLLDSAELRKKTEDFAAIQVELRLTRAEAHEVGEENRWENRWVREALDESRERLSAMAEELAATKTALFQREKELQSVGWAFLHPPAIESATRGGGGFGVGIISGLLGCVGARDPPSLVKTYSAPLGGYLPPPQMHTYVSAPDPPQPPPCMQVLTTAPEPHRYVSAPDPHQPQTHTFVVSVTPRMLLPAGGASPRSPNAQYDAPAQYDASAQNGRAASPPPSNYVDRVLQLPPGTTAAFQMQQQQGRRDEQIRMREVGAVTGAPPLTFIAASYRRAEAERRDGLLERRDERATAGGSPARHPTVGK</sequence>
<keyword evidence="3" id="KW-1185">Reference proteome</keyword>
<gene>
    <name evidence="2" type="ORF">Ctob_000788</name>
</gene>
<proteinExistence type="predicted"/>
<feature type="non-terminal residue" evidence="2">
    <location>
        <position position="1"/>
    </location>
</feature>
<feature type="compositionally biased region" description="Basic and acidic residues" evidence="1">
    <location>
        <begin position="971"/>
        <end position="985"/>
    </location>
</feature>
<feature type="region of interest" description="Disordered" evidence="1">
    <location>
        <begin position="180"/>
        <end position="225"/>
    </location>
</feature>
<dbReference type="Proteomes" id="UP000037460">
    <property type="component" value="Unassembled WGS sequence"/>
</dbReference>
<dbReference type="InterPro" id="IPR027417">
    <property type="entry name" value="P-loop_NTPase"/>
</dbReference>
<evidence type="ECO:0000313" key="2">
    <source>
        <dbReference type="EMBL" id="KOO27489.1"/>
    </source>
</evidence>
<dbReference type="SUPFAM" id="SSF52540">
    <property type="entry name" value="P-loop containing nucleoside triphosphate hydrolases"/>
    <property type="match status" value="1"/>
</dbReference>
<evidence type="ECO:0008006" key="4">
    <source>
        <dbReference type="Google" id="ProtNLM"/>
    </source>
</evidence>
<protein>
    <recommendedName>
        <fullName evidence="4">FHA domain-containing protein</fullName>
    </recommendedName>
</protein>
<feature type="region of interest" description="Disordered" evidence="1">
    <location>
        <begin position="582"/>
        <end position="642"/>
    </location>
</feature>
<comment type="caution">
    <text evidence="2">The sequence shown here is derived from an EMBL/GenBank/DDBJ whole genome shotgun (WGS) entry which is preliminary data.</text>
</comment>
<name>A0A0M0JLQ5_9EUKA</name>
<feature type="compositionally biased region" description="Basic and acidic residues" evidence="1">
    <location>
        <begin position="203"/>
        <end position="225"/>
    </location>
</feature>
<dbReference type="InterPro" id="IPR008984">
    <property type="entry name" value="SMAD_FHA_dom_sf"/>
</dbReference>
<reference evidence="3" key="1">
    <citation type="journal article" date="2015" name="PLoS Genet.">
        <title>Genome Sequence and Transcriptome Analyses of Chrysochromulina tobin: Metabolic Tools for Enhanced Algal Fitness in the Prominent Order Prymnesiales (Haptophyceae).</title>
        <authorList>
            <person name="Hovde B.T."/>
            <person name="Deodato C.R."/>
            <person name="Hunsperger H.M."/>
            <person name="Ryken S.A."/>
            <person name="Yost W."/>
            <person name="Jha R.K."/>
            <person name="Patterson J."/>
            <person name="Monnat R.J. Jr."/>
            <person name="Barlow S.B."/>
            <person name="Starkenburg S.R."/>
            <person name="Cattolico R.A."/>
        </authorList>
    </citation>
    <scope>NUCLEOTIDE SEQUENCE</scope>
    <source>
        <strain evidence="3">CCMP291</strain>
    </source>
</reference>
<dbReference type="AlphaFoldDB" id="A0A0M0JLQ5"/>